<dbReference type="Pfam" id="PF00296">
    <property type="entry name" value="Bac_luciferase"/>
    <property type="match status" value="1"/>
</dbReference>
<dbReference type="EMBL" id="BOPB01000034">
    <property type="protein sequence ID" value="GIJ24494.1"/>
    <property type="molecule type" value="Genomic_DNA"/>
</dbReference>
<keyword evidence="7" id="KW-1185">Reference proteome</keyword>
<dbReference type="PANTHER" id="PTHR42847">
    <property type="entry name" value="ALKANESULFONATE MONOOXYGENASE"/>
    <property type="match status" value="1"/>
</dbReference>
<accession>A0ABQ4J2U4</accession>
<keyword evidence="2" id="KW-0288">FMN</keyword>
<evidence type="ECO:0000313" key="6">
    <source>
        <dbReference type="EMBL" id="GIJ24494.1"/>
    </source>
</evidence>
<dbReference type="SUPFAM" id="SSF51679">
    <property type="entry name" value="Bacterial luciferase-like"/>
    <property type="match status" value="1"/>
</dbReference>
<proteinExistence type="predicted"/>
<evidence type="ECO:0000313" key="7">
    <source>
        <dbReference type="Proteomes" id="UP000643165"/>
    </source>
</evidence>
<sequence length="417" mass="44943">MHGSEALLAETARAVDRTPPSTTDRCELMTDLKFHWFLPTNGGDGRQIVGGGHGTPADVGARAASVAYLGQIARSAEQLGFEAALTPTGAWCEDAWITTAMLSSVSARLKFLVAFRPGLTSPYLAAQMAGTFQNLSGGRLLLNVVTGGESHEQRMYGDFLDKDARYQRTGEFLEIVRALWSGKPVDVEGTHFQLADAVLTQIPDPVPRVYFGGSSPAALDVAARHVDVYLTWGEPPAAVAEKVRRVRELAERQGRTLAFGLRVHTIARDTAEEAWAEADRLLSGISEDQIRQVQAGLRRSESEGQRRMLALNGGTKDGLEIHPNLWAGVGLVRGGAGTALVGDHQQVADLIEQYVEAGISEFVLSGYPHLEEAYRFGEGVLPELSRRGLWQHPVPVRQAAPAVPFGAAPVAAKPVAR</sequence>
<keyword evidence="4 6" id="KW-0503">Monooxygenase</keyword>
<dbReference type="Gene3D" id="3.20.20.30">
    <property type="entry name" value="Luciferase-like domain"/>
    <property type="match status" value="1"/>
</dbReference>
<dbReference type="GO" id="GO:0004497">
    <property type="term" value="F:monooxygenase activity"/>
    <property type="evidence" value="ECO:0007669"/>
    <property type="project" value="UniProtKB-KW"/>
</dbReference>
<comment type="caution">
    <text evidence="6">The sequence shown here is derived from an EMBL/GenBank/DDBJ whole genome shotgun (WGS) entry which is preliminary data.</text>
</comment>
<reference evidence="6 7" key="1">
    <citation type="submission" date="2021-01" db="EMBL/GenBank/DDBJ databases">
        <title>Whole genome shotgun sequence of Verrucosispora lutea NBRC 106530.</title>
        <authorList>
            <person name="Komaki H."/>
            <person name="Tamura T."/>
        </authorList>
    </citation>
    <scope>NUCLEOTIDE SEQUENCE [LARGE SCALE GENOMIC DNA]</scope>
    <source>
        <strain evidence="6 7">NBRC 106530</strain>
    </source>
</reference>
<organism evidence="6 7">
    <name type="scientific">Micromonospora lutea</name>
    <dbReference type="NCBI Taxonomy" id="419825"/>
    <lineage>
        <taxon>Bacteria</taxon>
        <taxon>Bacillati</taxon>
        <taxon>Actinomycetota</taxon>
        <taxon>Actinomycetes</taxon>
        <taxon>Micromonosporales</taxon>
        <taxon>Micromonosporaceae</taxon>
        <taxon>Micromonospora</taxon>
    </lineage>
</organism>
<dbReference type="InterPro" id="IPR036661">
    <property type="entry name" value="Luciferase-like_sf"/>
</dbReference>
<feature type="domain" description="Luciferase-like" evidence="5">
    <location>
        <begin position="52"/>
        <end position="360"/>
    </location>
</feature>
<dbReference type="InterPro" id="IPR050172">
    <property type="entry name" value="SsuD_RutA_monooxygenase"/>
</dbReference>
<dbReference type="CDD" id="cd01094">
    <property type="entry name" value="Alkanesulfonate_monoxygenase"/>
    <property type="match status" value="1"/>
</dbReference>
<gene>
    <name evidence="6" type="primary">ssuD_3</name>
    <name evidence="6" type="ORF">Vlu01_51180</name>
</gene>
<evidence type="ECO:0000259" key="5">
    <source>
        <dbReference type="Pfam" id="PF00296"/>
    </source>
</evidence>
<protein>
    <submittedName>
        <fullName evidence="6">Alkanesulfonate monooxygenase</fullName>
    </submittedName>
</protein>
<evidence type="ECO:0000256" key="3">
    <source>
        <dbReference type="ARBA" id="ARBA00023002"/>
    </source>
</evidence>
<dbReference type="InterPro" id="IPR011251">
    <property type="entry name" value="Luciferase-like_dom"/>
</dbReference>
<evidence type="ECO:0000256" key="1">
    <source>
        <dbReference type="ARBA" id="ARBA00022630"/>
    </source>
</evidence>
<keyword evidence="1" id="KW-0285">Flavoprotein</keyword>
<dbReference type="PANTHER" id="PTHR42847:SF4">
    <property type="entry name" value="ALKANESULFONATE MONOOXYGENASE-RELATED"/>
    <property type="match status" value="1"/>
</dbReference>
<evidence type="ECO:0000256" key="2">
    <source>
        <dbReference type="ARBA" id="ARBA00022643"/>
    </source>
</evidence>
<name>A0ABQ4J2U4_9ACTN</name>
<dbReference type="Proteomes" id="UP000643165">
    <property type="component" value="Unassembled WGS sequence"/>
</dbReference>
<evidence type="ECO:0000256" key="4">
    <source>
        <dbReference type="ARBA" id="ARBA00023033"/>
    </source>
</evidence>
<keyword evidence="3" id="KW-0560">Oxidoreductase</keyword>